<evidence type="ECO:0000313" key="2">
    <source>
        <dbReference type="EMBL" id="MBO8431329.1"/>
    </source>
</evidence>
<reference evidence="2" key="2">
    <citation type="journal article" date="2021" name="PeerJ">
        <title>Extensive microbial diversity within the chicken gut microbiome revealed by metagenomics and culture.</title>
        <authorList>
            <person name="Gilroy R."/>
            <person name="Ravi A."/>
            <person name="Getino M."/>
            <person name="Pursley I."/>
            <person name="Horton D.L."/>
            <person name="Alikhan N.F."/>
            <person name="Baker D."/>
            <person name="Gharbi K."/>
            <person name="Hall N."/>
            <person name="Watson M."/>
            <person name="Adriaenssens E.M."/>
            <person name="Foster-Nyarko E."/>
            <person name="Jarju S."/>
            <person name="Secka A."/>
            <person name="Antonio M."/>
            <person name="Oren A."/>
            <person name="Chaudhuri R.R."/>
            <person name="La Ragione R."/>
            <person name="Hildebrand F."/>
            <person name="Pallen M.J."/>
        </authorList>
    </citation>
    <scope>NUCLEOTIDE SEQUENCE</scope>
    <source>
        <strain evidence="2">10192</strain>
    </source>
</reference>
<evidence type="ECO:0000256" key="1">
    <source>
        <dbReference type="SAM" id="MobiDB-lite"/>
    </source>
</evidence>
<organism evidence="2 3">
    <name type="scientific">Candidatus Scatousia excrementipullorum</name>
    <dbReference type="NCBI Taxonomy" id="2840936"/>
    <lineage>
        <taxon>Bacteria</taxon>
        <taxon>Candidatus Scatousia</taxon>
    </lineage>
</organism>
<dbReference type="Proteomes" id="UP000823632">
    <property type="component" value="Unassembled WGS sequence"/>
</dbReference>
<protein>
    <submittedName>
        <fullName evidence="2">Uncharacterized protein</fullName>
    </submittedName>
</protein>
<reference evidence="2" key="1">
    <citation type="submission" date="2020-10" db="EMBL/GenBank/DDBJ databases">
        <authorList>
            <person name="Gilroy R."/>
        </authorList>
    </citation>
    <scope>NUCLEOTIDE SEQUENCE</scope>
    <source>
        <strain evidence="2">10192</strain>
    </source>
</reference>
<accession>A0A9D9H055</accession>
<sequence length="574" mass="63908">MIDKISVSVDKKQYSPKHSSSQPSFKGLGDVAIKLVQACEKEPMVNVSVLDLSTAIFPRTIVETVVVPEQKDENGNKKKKQLNFFAGFEALRREGSGLLVNCILPSFIVMGAAKLLQKPLLKGKFQSADFVHNWSNTEALKKISNFYSATDASASVDKRIEQTFRDMLNNLEGLDGSKVNSFENLLSADKSSYEEIITRLKNLTTAKDFDKKELKAVYEKIAEKTHITENIRFKNDNGKYFSNNLQSLCDDTVKTLRGIYKENITDPSKLSEYFKKAGKMVNAKSLAGLAVILPLAIYMQPINRWITWKLSGRKGAPMSADFQNKQDAVLSKEDKAKLVKQKFISIGSMIGVSMLSIMKMPSLGMLRDIVQFKGIFPSMDQARLISTATFASRMGASEDANELREATIRDIATFASFYFLGDYAAKAIASGIESYYDNKAVRKGDDSLRVTLLNRHKVLDKDTNILKKFWNWVKHTSLKSSDELATHSGKLLRTYCQLGNLAFSLLSLGLFIPLYTRTQTNKKEQAKLAKLNAAKKEAAGGRTSYSAAFGQGNLAALSEIKPPAFEAFLNSQRK</sequence>
<gene>
    <name evidence="2" type="ORF">IAC76_08075</name>
</gene>
<feature type="compositionally biased region" description="Basic and acidic residues" evidence="1">
    <location>
        <begin position="1"/>
        <end position="13"/>
    </location>
</feature>
<dbReference type="AlphaFoldDB" id="A0A9D9H055"/>
<comment type="caution">
    <text evidence="2">The sequence shown here is derived from an EMBL/GenBank/DDBJ whole genome shotgun (WGS) entry which is preliminary data.</text>
</comment>
<evidence type="ECO:0000313" key="3">
    <source>
        <dbReference type="Proteomes" id="UP000823632"/>
    </source>
</evidence>
<proteinExistence type="predicted"/>
<name>A0A9D9H055_9BACT</name>
<dbReference type="EMBL" id="JADIND010000178">
    <property type="protein sequence ID" value="MBO8431329.1"/>
    <property type="molecule type" value="Genomic_DNA"/>
</dbReference>
<feature type="region of interest" description="Disordered" evidence="1">
    <location>
        <begin position="1"/>
        <end position="23"/>
    </location>
</feature>